<dbReference type="Proteomes" id="UP000036681">
    <property type="component" value="Unplaced"/>
</dbReference>
<evidence type="ECO:0000256" key="1">
    <source>
        <dbReference type="SAM" id="Phobius"/>
    </source>
</evidence>
<name>A0A9J2P8L7_ASCLU</name>
<dbReference type="AlphaFoldDB" id="A0A9J2P8L7"/>
<feature type="transmembrane region" description="Helical" evidence="1">
    <location>
        <begin position="60"/>
        <end position="81"/>
    </location>
</feature>
<evidence type="ECO:0000313" key="2">
    <source>
        <dbReference type="Proteomes" id="UP000036681"/>
    </source>
</evidence>
<dbReference type="WBParaSite" id="ALUE_0000583401-mRNA-1">
    <property type="protein sequence ID" value="ALUE_0000583401-mRNA-1"/>
    <property type="gene ID" value="ALUE_0000583401"/>
</dbReference>
<feature type="transmembrane region" description="Helical" evidence="1">
    <location>
        <begin position="106"/>
        <end position="126"/>
    </location>
</feature>
<evidence type="ECO:0000313" key="3">
    <source>
        <dbReference type="WBParaSite" id="ALUE_0000583401-mRNA-1"/>
    </source>
</evidence>
<keyword evidence="1" id="KW-0812">Transmembrane</keyword>
<accession>A0A9J2P8L7</accession>
<keyword evidence="2" id="KW-1185">Reference proteome</keyword>
<proteinExistence type="predicted"/>
<organism evidence="2 3">
    <name type="scientific">Ascaris lumbricoides</name>
    <name type="common">Giant roundworm</name>
    <dbReference type="NCBI Taxonomy" id="6252"/>
    <lineage>
        <taxon>Eukaryota</taxon>
        <taxon>Metazoa</taxon>
        <taxon>Ecdysozoa</taxon>
        <taxon>Nematoda</taxon>
        <taxon>Chromadorea</taxon>
        <taxon>Rhabditida</taxon>
        <taxon>Spirurina</taxon>
        <taxon>Ascaridomorpha</taxon>
        <taxon>Ascaridoidea</taxon>
        <taxon>Ascarididae</taxon>
        <taxon>Ascaris</taxon>
    </lineage>
</organism>
<protein>
    <submittedName>
        <fullName evidence="3">G-protein coupled receptors family 1 profile domain-containing protein</fullName>
    </submittedName>
</protein>
<keyword evidence="1" id="KW-1133">Transmembrane helix</keyword>
<reference evidence="3" key="1">
    <citation type="submission" date="2023-03" db="UniProtKB">
        <authorList>
            <consortium name="WormBaseParasite"/>
        </authorList>
    </citation>
    <scope>IDENTIFICATION</scope>
</reference>
<sequence>MYENDTRNNFRLCISNVIIDADSVASSSATNAPFRDVAYVPSYCWQSDIIYKPLYEALNILRTLLGASSVIILFIVFLIMIRKQCTMINSNTHGADFSAFMEHQKCLTKTIFVSLLFVLPSIYQYIVMFTSSQEFADAISPYTILPSLFNSVNEASVIFIRQGEVREVTIKMLIRYMPKCCRKKNFVLTVKSFNDNSAATFPSTAK</sequence>
<keyword evidence="1" id="KW-0472">Membrane</keyword>